<feature type="domain" description="FYVE-type" evidence="6">
    <location>
        <begin position="294"/>
        <end position="352"/>
    </location>
</feature>
<name>A0A485K3Z9_9STRA</name>
<dbReference type="EMBL" id="CAADRA010000053">
    <property type="protein sequence ID" value="VFT78088.1"/>
    <property type="molecule type" value="Genomic_DNA"/>
</dbReference>
<dbReference type="PROSITE" id="PS50178">
    <property type="entry name" value="ZF_FYVE"/>
    <property type="match status" value="1"/>
</dbReference>
<dbReference type="PROSITE" id="PS50848">
    <property type="entry name" value="START"/>
    <property type="match status" value="1"/>
</dbReference>
<dbReference type="PANTHER" id="PTHR13510:SF44">
    <property type="entry name" value="RABENOSYN-5"/>
    <property type="match status" value="1"/>
</dbReference>
<dbReference type="AlphaFoldDB" id="A0A485K3Z9"/>
<dbReference type="InterPro" id="IPR017455">
    <property type="entry name" value="Znf_FYVE-rel"/>
</dbReference>
<accession>A0A485K3Z9</accession>
<keyword evidence="3" id="KW-0862">Zinc</keyword>
<dbReference type="Gene3D" id="3.30.530.20">
    <property type="match status" value="1"/>
</dbReference>
<dbReference type="CDD" id="cd00065">
    <property type="entry name" value="FYVE_like_SF"/>
    <property type="match status" value="1"/>
</dbReference>
<proteinExistence type="predicted"/>
<dbReference type="SUPFAM" id="SSF57903">
    <property type="entry name" value="FYVE/PHD zinc finger"/>
    <property type="match status" value="1"/>
</dbReference>
<keyword evidence="1" id="KW-0479">Metal-binding</keyword>
<protein>
    <submittedName>
        <fullName evidence="9">Aste57867_864 protein</fullName>
    </submittedName>
</protein>
<evidence type="ECO:0000256" key="1">
    <source>
        <dbReference type="ARBA" id="ARBA00022723"/>
    </source>
</evidence>
<feature type="domain" description="START" evidence="7">
    <location>
        <begin position="173"/>
        <end position="264"/>
    </location>
</feature>
<evidence type="ECO:0000313" key="10">
    <source>
        <dbReference type="Proteomes" id="UP000332933"/>
    </source>
</evidence>
<sequence>MSIISLSGSALGSSIVGRGGAPSSSSSSHTLPLPHDYFPTPNLTPNETDFFNSVARKSCTKVIYYARRHGGPVTWVPMSSSSPQVQVFSGKKAGDSSTVAYFCAMTQLRASLDDVARVFRSESTAQFRDYAKTFAPDYIDCATLTNLVVPTEMTPMHYIGVKWAAVESPTMFIKPRDFCYLECQDEFVDRRTGRRGWVNSMHSVNWQVCPPMDKSHGLVRGSIYRSGYVFIESETPNCLEVVHVLQVDMKGNVPQWVMNSIMKRRVMEVGRLQHFFRVKTLDVATFFTQHTEPRKHALSCQICRDKFAFTKRHCRKCGTVVCKKCSSDVVLDLPDVGPTKMRVCVVCTKQLDSTTAIEASATTAADEFWDDEPKTTKSDARRHGMRFQSADWFLSHRAALMANPFRPSVSLSCDAANSDLVADIADASVEVHEENLPETSKFPMEYTPRRAVPASSAPRRVNSAVTAQHHLRQARQAREGHKLGESFGIEHFNPDDIAFHSLDRPSSVSASSFKARDEWQFNSLLAVRPSQMHNNRVSDVSDLSIDEEDEPPIDEYAAAAPPPLQVLDEEEPMGGGGGGGGSEDDELVAAVTPVPVAPVVHPYTLVSDSLICPSVQDRRTTTTPSRRSSMHHKAVSPPPPSAAKSIVGRPDSLQRRASRGQLDDVAARVAERLLRAESLDKDMIRATLEDVLRETTPQ</sequence>
<dbReference type="EMBL" id="VJMH01000053">
    <property type="protein sequence ID" value="KAF0719698.1"/>
    <property type="molecule type" value="Genomic_DNA"/>
</dbReference>
<evidence type="ECO:0000256" key="2">
    <source>
        <dbReference type="ARBA" id="ARBA00022771"/>
    </source>
</evidence>
<evidence type="ECO:0000259" key="6">
    <source>
        <dbReference type="PROSITE" id="PS50178"/>
    </source>
</evidence>
<feature type="region of interest" description="Disordered" evidence="5">
    <location>
        <begin position="616"/>
        <end position="661"/>
    </location>
</feature>
<dbReference type="PANTHER" id="PTHR13510">
    <property type="entry name" value="FYVE-FINGER-CONTAINING RAB5 EFFECTOR PROTEIN RABENOSYN-5-RELATED"/>
    <property type="match status" value="1"/>
</dbReference>
<dbReference type="SMART" id="SM00064">
    <property type="entry name" value="FYVE"/>
    <property type="match status" value="1"/>
</dbReference>
<evidence type="ECO:0000256" key="3">
    <source>
        <dbReference type="ARBA" id="ARBA00022833"/>
    </source>
</evidence>
<dbReference type="Gene3D" id="3.30.40.10">
    <property type="entry name" value="Zinc/RING finger domain, C3HC4 (zinc finger)"/>
    <property type="match status" value="1"/>
</dbReference>
<keyword evidence="10" id="KW-1185">Reference proteome</keyword>
<keyword evidence="2 4" id="KW-0863">Zinc-finger</keyword>
<dbReference type="Pfam" id="PF01852">
    <property type="entry name" value="START"/>
    <property type="match status" value="1"/>
</dbReference>
<reference evidence="8" key="2">
    <citation type="submission" date="2019-06" db="EMBL/GenBank/DDBJ databases">
        <title>Genomics analysis of Aphanomyces spp. identifies a new class of oomycete effector associated with host adaptation.</title>
        <authorList>
            <person name="Gaulin E."/>
        </authorList>
    </citation>
    <scope>NUCLEOTIDE SEQUENCE</scope>
    <source>
        <strain evidence="8">CBS 578.67</strain>
    </source>
</reference>
<reference evidence="9 10" key="1">
    <citation type="submission" date="2019-03" db="EMBL/GenBank/DDBJ databases">
        <authorList>
            <person name="Gaulin E."/>
            <person name="Dumas B."/>
        </authorList>
    </citation>
    <scope>NUCLEOTIDE SEQUENCE [LARGE SCALE GENOMIC DNA]</scope>
    <source>
        <strain evidence="9">CBS 568.67</strain>
    </source>
</reference>
<evidence type="ECO:0000259" key="7">
    <source>
        <dbReference type="PROSITE" id="PS50848"/>
    </source>
</evidence>
<dbReference type="Proteomes" id="UP000332933">
    <property type="component" value="Unassembled WGS sequence"/>
</dbReference>
<dbReference type="InterPro" id="IPR002913">
    <property type="entry name" value="START_lipid-bd_dom"/>
</dbReference>
<evidence type="ECO:0000256" key="4">
    <source>
        <dbReference type="PROSITE-ProRule" id="PRU00091"/>
    </source>
</evidence>
<dbReference type="SUPFAM" id="SSF55961">
    <property type="entry name" value="Bet v1-like"/>
    <property type="match status" value="1"/>
</dbReference>
<dbReference type="OrthoDB" id="20035at2759"/>
<organism evidence="9 10">
    <name type="scientific">Aphanomyces stellatus</name>
    <dbReference type="NCBI Taxonomy" id="120398"/>
    <lineage>
        <taxon>Eukaryota</taxon>
        <taxon>Sar</taxon>
        <taxon>Stramenopiles</taxon>
        <taxon>Oomycota</taxon>
        <taxon>Saprolegniomycetes</taxon>
        <taxon>Saprolegniales</taxon>
        <taxon>Verrucalvaceae</taxon>
        <taxon>Aphanomyces</taxon>
    </lineage>
</organism>
<gene>
    <name evidence="9" type="primary">Aste57867_864</name>
    <name evidence="8" type="ORF">As57867_000863</name>
    <name evidence="9" type="ORF">ASTE57867_864</name>
</gene>
<dbReference type="InterPro" id="IPR023393">
    <property type="entry name" value="START-like_dom_sf"/>
</dbReference>
<dbReference type="InterPro" id="IPR052727">
    <property type="entry name" value="Rab4/Rab5_effector"/>
</dbReference>
<dbReference type="Pfam" id="PF01363">
    <property type="entry name" value="FYVE"/>
    <property type="match status" value="1"/>
</dbReference>
<dbReference type="GO" id="GO:0008289">
    <property type="term" value="F:lipid binding"/>
    <property type="evidence" value="ECO:0007669"/>
    <property type="project" value="InterPro"/>
</dbReference>
<evidence type="ECO:0000313" key="8">
    <source>
        <dbReference type="EMBL" id="KAF0719698.1"/>
    </source>
</evidence>
<dbReference type="InterPro" id="IPR013083">
    <property type="entry name" value="Znf_RING/FYVE/PHD"/>
</dbReference>
<evidence type="ECO:0000256" key="5">
    <source>
        <dbReference type="SAM" id="MobiDB-lite"/>
    </source>
</evidence>
<dbReference type="InterPro" id="IPR011011">
    <property type="entry name" value="Znf_FYVE_PHD"/>
</dbReference>
<dbReference type="InterPro" id="IPR000306">
    <property type="entry name" value="Znf_FYVE"/>
</dbReference>
<dbReference type="GO" id="GO:0008270">
    <property type="term" value="F:zinc ion binding"/>
    <property type="evidence" value="ECO:0007669"/>
    <property type="project" value="UniProtKB-KW"/>
</dbReference>
<evidence type="ECO:0000313" key="9">
    <source>
        <dbReference type="EMBL" id="VFT78088.1"/>
    </source>
</evidence>